<proteinExistence type="predicted"/>
<name>A0ACB9FX21_9ASTR</name>
<comment type="caution">
    <text evidence="1">The sequence shown here is derived from an EMBL/GenBank/DDBJ whole genome shotgun (WGS) entry which is preliminary data.</text>
</comment>
<gene>
    <name evidence="1" type="ORF">L1987_45429</name>
</gene>
<reference evidence="1 2" key="2">
    <citation type="journal article" date="2022" name="Mol. Ecol. Resour.">
        <title>The genomes of chicory, endive, great burdock and yacon provide insights into Asteraceae paleo-polyploidization history and plant inulin production.</title>
        <authorList>
            <person name="Fan W."/>
            <person name="Wang S."/>
            <person name="Wang H."/>
            <person name="Wang A."/>
            <person name="Jiang F."/>
            <person name="Liu H."/>
            <person name="Zhao H."/>
            <person name="Xu D."/>
            <person name="Zhang Y."/>
        </authorList>
    </citation>
    <scope>NUCLEOTIDE SEQUENCE [LARGE SCALE GENOMIC DNA]</scope>
    <source>
        <strain evidence="2">cv. Yunnan</strain>
        <tissue evidence="1">Leaves</tissue>
    </source>
</reference>
<keyword evidence="2" id="KW-1185">Reference proteome</keyword>
<accession>A0ACB9FX21</accession>
<reference evidence="2" key="1">
    <citation type="journal article" date="2022" name="Mol. Ecol. Resour.">
        <title>The genomes of chicory, endive, great burdock and yacon provide insights into Asteraceae palaeo-polyploidization history and plant inulin production.</title>
        <authorList>
            <person name="Fan W."/>
            <person name="Wang S."/>
            <person name="Wang H."/>
            <person name="Wang A."/>
            <person name="Jiang F."/>
            <person name="Liu H."/>
            <person name="Zhao H."/>
            <person name="Xu D."/>
            <person name="Zhang Y."/>
        </authorList>
    </citation>
    <scope>NUCLEOTIDE SEQUENCE [LARGE SCALE GENOMIC DNA]</scope>
    <source>
        <strain evidence="2">cv. Yunnan</strain>
    </source>
</reference>
<evidence type="ECO:0000313" key="2">
    <source>
        <dbReference type="Proteomes" id="UP001056120"/>
    </source>
</evidence>
<sequence>MDSRYGSIYRPRSVDLACFDSAVNETKSCGFADGGNMIYDDCSISIFPWLSGFKVTFHAPHNKEKHPEPHRKPLDIIMDSRYGTCGVHSDG</sequence>
<evidence type="ECO:0000313" key="1">
    <source>
        <dbReference type="EMBL" id="KAI3775680.1"/>
    </source>
</evidence>
<organism evidence="1 2">
    <name type="scientific">Smallanthus sonchifolius</name>
    <dbReference type="NCBI Taxonomy" id="185202"/>
    <lineage>
        <taxon>Eukaryota</taxon>
        <taxon>Viridiplantae</taxon>
        <taxon>Streptophyta</taxon>
        <taxon>Embryophyta</taxon>
        <taxon>Tracheophyta</taxon>
        <taxon>Spermatophyta</taxon>
        <taxon>Magnoliopsida</taxon>
        <taxon>eudicotyledons</taxon>
        <taxon>Gunneridae</taxon>
        <taxon>Pentapetalae</taxon>
        <taxon>asterids</taxon>
        <taxon>campanulids</taxon>
        <taxon>Asterales</taxon>
        <taxon>Asteraceae</taxon>
        <taxon>Asteroideae</taxon>
        <taxon>Heliantheae alliance</taxon>
        <taxon>Millerieae</taxon>
        <taxon>Smallanthus</taxon>
    </lineage>
</organism>
<protein>
    <submittedName>
        <fullName evidence="1">Uncharacterized protein</fullName>
    </submittedName>
</protein>
<dbReference type="Proteomes" id="UP001056120">
    <property type="component" value="Linkage Group LG15"/>
</dbReference>
<dbReference type="EMBL" id="CM042032">
    <property type="protein sequence ID" value="KAI3775680.1"/>
    <property type="molecule type" value="Genomic_DNA"/>
</dbReference>